<dbReference type="InterPro" id="IPR003961">
    <property type="entry name" value="FN3_dom"/>
</dbReference>
<dbReference type="EMBL" id="KI913968">
    <property type="protein sequence ID" value="ETV98800.1"/>
    <property type="molecule type" value="Genomic_DNA"/>
</dbReference>
<proteinExistence type="predicted"/>
<feature type="region of interest" description="Disordered" evidence="1">
    <location>
        <begin position="229"/>
        <end position="251"/>
    </location>
</feature>
<dbReference type="Pfam" id="PF03372">
    <property type="entry name" value="Exo_endo_phos"/>
    <property type="match status" value="1"/>
</dbReference>
<dbReference type="InterPro" id="IPR036691">
    <property type="entry name" value="Endo/exonu/phosph_ase_sf"/>
</dbReference>
<dbReference type="eggNOG" id="KOG0620">
    <property type="taxonomic scope" value="Eukaryota"/>
</dbReference>
<dbReference type="InterPro" id="IPR005135">
    <property type="entry name" value="Endo/exonuclease/phosphatase"/>
</dbReference>
<dbReference type="SMART" id="SM00060">
    <property type="entry name" value="FN3"/>
    <property type="match status" value="1"/>
</dbReference>
<dbReference type="AlphaFoldDB" id="A0A024TXB5"/>
<dbReference type="OrthoDB" id="428734at2759"/>
<evidence type="ECO:0000259" key="2">
    <source>
        <dbReference type="PROSITE" id="PS50853"/>
    </source>
</evidence>
<dbReference type="STRING" id="157072.A0A024TXB5"/>
<evidence type="ECO:0000256" key="1">
    <source>
        <dbReference type="SAM" id="MobiDB-lite"/>
    </source>
</evidence>
<dbReference type="SUPFAM" id="SSF49265">
    <property type="entry name" value="Fibronectin type III"/>
    <property type="match status" value="1"/>
</dbReference>
<dbReference type="PANTHER" id="PTHR12121">
    <property type="entry name" value="CARBON CATABOLITE REPRESSOR PROTEIN 4"/>
    <property type="match status" value="1"/>
</dbReference>
<dbReference type="InterPro" id="IPR050410">
    <property type="entry name" value="CCR4/nocturin_mRNA_transcr"/>
</dbReference>
<dbReference type="GO" id="GO:0000175">
    <property type="term" value="F:3'-5'-RNA exonuclease activity"/>
    <property type="evidence" value="ECO:0007669"/>
    <property type="project" value="TreeGrafter"/>
</dbReference>
<dbReference type="RefSeq" id="XP_008872229.1">
    <property type="nucleotide sequence ID" value="XM_008874007.1"/>
</dbReference>
<dbReference type="CDD" id="cd00063">
    <property type="entry name" value="FN3"/>
    <property type="match status" value="1"/>
</dbReference>
<evidence type="ECO:0000313" key="3">
    <source>
        <dbReference type="EMBL" id="ETV98800.1"/>
    </source>
</evidence>
<dbReference type="GeneID" id="20085359"/>
<sequence>MDAPTGDLYGGRRMVPVSSIEQDAREGRESVSVLTYNVMRQMHATPDYKPYCDPAVLTATKRKDQIFQELLSYNADILCLQEVDDFTLWWVPRLNAAGYDSVYHQRTGDFDDGLVIAFRRMYFQIFRTLRINLNDLCNDPSIAPNFASKLQQDNVALIVALQPWEQCHFPSAVCVANLQLASHPNLEPVRQHQLAFVLPQVEAFNADFHLPIVIAGSFNATPVSHVYHTMRTGRPRPEPEPPARMNRPLARDPTTSTITLSWVPPVSAHGPILGYRLVRRVNCSTTIGFSHEVMLDNPSQVDYIATMLSAGNTYEFCISAKNAAGWSEYSIPSEPIQTLKARAIVDPSKPPVVLPVPGMPYMATSPYKTSYNSGKTPRFTDGGICTDLCPRPSHVPTAPYESVHVRGDREDKLVHFEVFDSAYGRYQLDGEPDYTFADHTFTGTVDYIFYSKKVVQTTSRMHRPHQRTLAQELAAVEVLSLPPLVSLVGDDARELETVPDVDYVRHAPDGWDTCAMPEPLSPRRIGATITPYMGEWSTEVLRVPNPRRQHRWLPNHKYSSDHVALMAKITFQAEELAVRWN</sequence>
<accession>A0A024TXB5</accession>
<reference evidence="3" key="1">
    <citation type="submission" date="2013-12" db="EMBL/GenBank/DDBJ databases">
        <title>The Genome Sequence of Aphanomyces invadans NJM9701.</title>
        <authorList>
            <consortium name="The Broad Institute Genomics Platform"/>
            <person name="Russ C."/>
            <person name="Tyler B."/>
            <person name="van West P."/>
            <person name="Dieguez-Uribeondo J."/>
            <person name="Young S.K."/>
            <person name="Zeng Q."/>
            <person name="Gargeya S."/>
            <person name="Fitzgerald M."/>
            <person name="Abouelleil A."/>
            <person name="Alvarado L."/>
            <person name="Chapman S.B."/>
            <person name="Gainer-Dewar J."/>
            <person name="Goldberg J."/>
            <person name="Griggs A."/>
            <person name="Gujja S."/>
            <person name="Hansen M."/>
            <person name="Howarth C."/>
            <person name="Imamovic A."/>
            <person name="Ireland A."/>
            <person name="Larimer J."/>
            <person name="McCowan C."/>
            <person name="Murphy C."/>
            <person name="Pearson M."/>
            <person name="Poon T.W."/>
            <person name="Priest M."/>
            <person name="Roberts A."/>
            <person name="Saif S."/>
            <person name="Shea T."/>
            <person name="Sykes S."/>
            <person name="Wortman J."/>
            <person name="Nusbaum C."/>
            <person name="Birren B."/>
        </authorList>
    </citation>
    <scope>NUCLEOTIDE SEQUENCE [LARGE SCALE GENOMIC DNA]</scope>
    <source>
        <strain evidence="3">NJM9701</strain>
    </source>
</reference>
<feature type="domain" description="Fibronectin type-III" evidence="2">
    <location>
        <begin position="241"/>
        <end position="341"/>
    </location>
</feature>
<organism evidence="3">
    <name type="scientific">Aphanomyces invadans</name>
    <dbReference type="NCBI Taxonomy" id="157072"/>
    <lineage>
        <taxon>Eukaryota</taxon>
        <taxon>Sar</taxon>
        <taxon>Stramenopiles</taxon>
        <taxon>Oomycota</taxon>
        <taxon>Saprolegniomycetes</taxon>
        <taxon>Saprolegniales</taxon>
        <taxon>Verrucalvaceae</taxon>
        <taxon>Aphanomyces</taxon>
    </lineage>
</organism>
<dbReference type="InterPro" id="IPR036116">
    <property type="entry name" value="FN3_sf"/>
</dbReference>
<gene>
    <name evidence="3" type="ORF">H310_08309</name>
</gene>
<dbReference type="PROSITE" id="PS50853">
    <property type="entry name" value="FN3"/>
    <property type="match status" value="1"/>
</dbReference>
<dbReference type="Gene3D" id="3.60.10.10">
    <property type="entry name" value="Endonuclease/exonuclease/phosphatase"/>
    <property type="match status" value="2"/>
</dbReference>
<protein>
    <recommendedName>
        <fullName evidence="2">Fibronectin type-III domain-containing protein</fullName>
    </recommendedName>
</protein>
<dbReference type="VEuPathDB" id="FungiDB:H310_08309"/>
<dbReference type="SUPFAM" id="SSF56219">
    <property type="entry name" value="DNase I-like"/>
    <property type="match status" value="1"/>
</dbReference>
<dbReference type="PANTHER" id="PTHR12121:SF34">
    <property type="entry name" value="PROTEIN ANGEL"/>
    <property type="match status" value="1"/>
</dbReference>
<name>A0A024TXB5_9STRA</name>